<dbReference type="PANTHER" id="PTHR12585">
    <property type="entry name" value="SCC1 / RAD21 FAMILY MEMBER"/>
    <property type="match status" value="1"/>
</dbReference>
<dbReference type="STRING" id="177199.A0A420Y983"/>
<gene>
    <name evidence="6" type="ORF">DL546_006477</name>
</gene>
<dbReference type="GO" id="GO:0003682">
    <property type="term" value="F:chromatin binding"/>
    <property type="evidence" value="ECO:0007669"/>
    <property type="project" value="TreeGrafter"/>
</dbReference>
<feature type="domain" description="Rad21/Rec8-like protein C-terminal eukaryotic" evidence="4">
    <location>
        <begin position="616"/>
        <end position="638"/>
    </location>
</feature>
<feature type="compositionally biased region" description="Basic and acidic residues" evidence="3">
    <location>
        <begin position="433"/>
        <end position="448"/>
    </location>
</feature>
<dbReference type="GO" id="GO:0005634">
    <property type="term" value="C:nucleus"/>
    <property type="evidence" value="ECO:0007669"/>
    <property type="project" value="UniProtKB-SubCell"/>
</dbReference>
<feature type="domain" description="Rad21/Rec8-like protein N-terminal" evidence="5">
    <location>
        <begin position="1"/>
        <end position="113"/>
    </location>
</feature>
<dbReference type="Proteomes" id="UP000275385">
    <property type="component" value="Unassembled WGS sequence"/>
</dbReference>
<dbReference type="InterPro" id="IPR039781">
    <property type="entry name" value="Rad21/Rec8-like"/>
</dbReference>
<comment type="caution">
    <text evidence="6">The sequence shown here is derived from an EMBL/GenBank/DDBJ whole genome shotgun (WGS) entry which is preliminary data.</text>
</comment>
<keyword evidence="7" id="KW-1185">Reference proteome</keyword>
<reference evidence="6 7" key="1">
    <citation type="submission" date="2018-08" db="EMBL/GenBank/DDBJ databases">
        <title>Draft genome of the lignicolous fungus Coniochaeta pulveracea.</title>
        <authorList>
            <person name="Borstlap C.J."/>
            <person name="De Witt R.N."/>
            <person name="Botha A."/>
            <person name="Volschenk H."/>
        </authorList>
    </citation>
    <scope>NUCLEOTIDE SEQUENCE [LARGE SCALE GENOMIC DNA]</scope>
    <source>
        <strain evidence="6 7">CAB683</strain>
    </source>
</reference>
<dbReference type="OrthoDB" id="5427633at2759"/>
<dbReference type="InterPro" id="IPR006909">
    <property type="entry name" value="Rad21/Rec8_C_eu"/>
</dbReference>
<evidence type="ECO:0000256" key="2">
    <source>
        <dbReference type="ARBA" id="ARBA00023242"/>
    </source>
</evidence>
<dbReference type="CDD" id="cd21789">
    <property type="entry name" value="Rad21_Rec8_M_SpRec8p-like"/>
    <property type="match status" value="1"/>
</dbReference>
<dbReference type="InterPro" id="IPR006910">
    <property type="entry name" value="Rad21_Rec8_N"/>
</dbReference>
<dbReference type="GO" id="GO:0030892">
    <property type="term" value="C:mitotic cohesin complex"/>
    <property type="evidence" value="ECO:0007669"/>
    <property type="project" value="TreeGrafter"/>
</dbReference>
<evidence type="ECO:0000313" key="6">
    <source>
        <dbReference type="EMBL" id="RKU44330.1"/>
    </source>
</evidence>
<evidence type="ECO:0000256" key="1">
    <source>
        <dbReference type="ARBA" id="ARBA00004123"/>
    </source>
</evidence>
<feature type="compositionally biased region" description="Polar residues" evidence="3">
    <location>
        <begin position="288"/>
        <end position="307"/>
    </location>
</feature>
<proteinExistence type="predicted"/>
<dbReference type="Pfam" id="PF04825">
    <property type="entry name" value="Rad21_Rec8_N"/>
    <property type="match status" value="1"/>
</dbReference>
<organism evidence="6 7">
    <name type="scientific">Coniochaeta pulveracea</name>
    <dbReference type="NCBI Taxonomy" id="177199"/>
    <lineage>
        <taxon>Eukaryota</taxon>
        <taxon>Fungi</taxon>
        <taxon>Dikarya</taxon>
        <taxon>Ascomycota</taxon>
        <taxon>Pezizomycotina</taxon>
        <taxon>Sordariomycetes</taxon>
        <taxon>Sordariomycetidae</taxon>
        <taxon>Coniochaetales</taxon>
        <taxon>Coniochaetaceae</taxon>
        <taxon>Coniochaeta</taxon>
    </lineage>
</organism>
<comment type="subcellular location">
    <subcellularLocation>
        <location evidence="1">Nucleus</location>
    </subcellularLocation>
</comment>
<dbReference type="Gene3D" id="1.10.10.580">
    <property type="entry name" value="Structural maintenance of chromosome 1. Chain E"/>
    <property type="match status" value="1"/>
</dbReference>
<accession>A0A420Y983</accession>
<evidence type="ECO:0008006" key="8">
    <source>
        <dbReference type="Google" id="ProtNLM"/>
    </source>
</evidence>
<keyword evidence="2" id="KW-0539">Nucleus</keyword>
<feature type="compositionally biased region" description="Low complexity" evidence="3">
    <location>
        <begin position="490"/>
        <end position="517"/>
    </location>
</feature>
<dbReference type="InterPro" id="IPR023093">
    <property type="entry name" value="ScpA-like_C"/>
</dbReference>
<dbReference type="Pfam" id="PF04824">
    <property type="entry name" value="Rad21_Rec8"/>
    <property type="match status" value="1"/>
</dbReference>
<feature type="region of interest" description="Disordered" evidence="3">
    <location>
        <begin position="275"/>
        <end position="310"/>
    </location>
</feature>
<dbReference type="GO" id="GO:0007064">
    <property type="term" value="P:mitotic sister chromatid cohesion"/>
    <property type="evidence" value="ECO:0007669"/>
    <property type="project" value="TreeGrafter"/>
</dbReference>
<dbReference type="EMBL" id="QVQW01000032">
    <property type="protein sequence ID" value="RKU44330.1"/>
    <property type="molecule type" value="Genomic_DNA"/>
</dbReference>
<feature type="region of interest" description="Disordered" evidence="3">
    <location>
        <begin position="418"/>
        <end position="462"/>
    </location>
</feature>
<evidence type="ECO:0000259" key="4">
    <source>
        <dbReference type="Pfam" id="PF04824"/>
    </source>
</evidence>
<sequence>MFYSHEILTSAQHGVSTIWLVATVGPKSSNRRITRKAIQGVNIPRACDTIIKPGAPIALRLQGNLLYGVSRVYEHQCLYMFTDAEKVKSHMQTFFQVWGTSTIDPNAGKAKREQLIIMNDPAFEPQFNLPKLDIDDGGNVVLGSKSQDRNTQRTSSQLSPFAKDLSLTSLLSAAELLLPQSSATASFHQLEMPFEHDSLAFRKAGEDGQRLGLEEEPLNVDDDWDIRIDADGNIIHDEEPGLPALSRPAADEPHLAMPQNEIGPGLEHHDDIVLEMGDDPLPDAEAFSRTQAQSEEPQVHDSSSVTAAASVRKRRRALIRPDQATMITRAEQQTWNNNYVERMTEARNKPRKPAAIQASKTAYQYLFGNGIFGVAVTNGITGPNHPLAELFSGAALRRGTGFVIDGNEGLEVGRIHGQRRSSTQAFPESEEAEGARRVRPHLDDDQGQRGHSAQPLLQEDNTLTFFEPDVEVGREPGSEMANLTAPWNRSGSVPGSSVKGGSARAAGAGPSRVSASPLHGRGADFPAIERFSDDIPYGSDDFMAPNSSSAIGAFRPAGQEGASTTSQMLQNALNHEGRNFLEFVEGVAAEKGEKRRDRRWVAFDDLFEQHDRNTVVATQAFFHILTLATKDVIKVQQQDSLEVEFGMIYIGVKVGEQAAKNPDVLMGGVGVEVEGMSVVQGEVHGAARDSEEGSSFETMA</sequence>
<protein>
    <recommendedName>
        <fullName evidence="8">Rad21/Rec8-like protein N-terminal domain-containing protein</fullName>
    </recommendedName>
</protein>
<evidence type="ECO:0000259" key="5">
    <source>
        <dbReference type="Pfam" id="PF04825"/>
    </source>
</evidence>
<name>A0A420Y983_9PEZI</name>
<evidence type="ECO:0000256" key="3">
    <source>
        <dbReference type="SAM" id="MobiDB-lite"/>
    </source>
</evidence>
<dbReference type="PANTHER" id="PTHR12585:SF70">
    <property type="entry name" value="RAD21_REC8 N TERMINAL DOMAIN PROTEIN (AFU_ORTHOLOGUE AFUA_6G02900)"/>
    <property type="match status" value="1"/>
</dbReference>
<feature type="region of interest" description="Disordered" evidence="3">
    <location>
        <begin position="474"/>
        <end position="520"/>
    </location>
</feature>
<dbReference type="AlphaFoldDB" id="A0A420Y983"/>
<evidence type="ECO:0000313" key="7">
    <source>
        <dbReference type="Proteomes" id="UP000275385"/>
    </source>
</evidence>